<feature type="domain" description="Penicillin-binding protein transpeptidase" evidence="12">
    <location>
        <begin position="308"/>
        <end position="533"/>
    </location>
</feature>
<evidence type="ECO:0000256" key="10">
    <source>
        <dbReference type="ARBA" id="ARBA00044770"/>
    </source>
</evidence>
<evidence type="ECO:0000259" key="12">
    <source>
        <dbReference type="Pfam" id="PF00905"/>
    </source>
</evidence>
<evidence type="ECO:0000256" key="11">
    <source>
        <dbReference type="ARBA" id="ARBA00049902"/>
    </source>
</evidence>
<protein>
    <recommendedName>
        <fullName evidence="10">peptidoglycan glycosyltransferase</fullName>
        <ecNumber evidence="10">2.4.99.28</ecNumber>
    </recommendedName>
</protein>
<gene>
    <name evidence="15" type="primary">pbpC</name>
    <name evidence="15" type="ORF">GCM10011613_30330</name>
</gene>
<dbReference type="SUPFAM" id="SSF56601">
    <property type="entry name" value="beta-lactamase/transpeptidase-like"/>
    <property type="match status" value="1"/>
</dbReference>
<keyword evidence="16" id="KW-1185">Reference proteome</keyword>
<dbReference type="Gene3D" id="1.10.3810.10">
    <property type="entry name" value="Biosynthetic peptidoglycan transglycosylase-like"/>
    <property type="match status" value="1"/>
</dbReference>
<dbReference type="EC" id="2.4.99.28" evidence="10"/>
<dbReference type="EMBL" id="BMYZ01000003">
    <property type="protein sequence ID" value="GGY83374.1"/>
    <property type="molecule type" value="Genomic_DNA"/>
</dbReference>
<keyword evidence="6" id="KW-0328">Glycosyltransferase</keyword>
<keyword evidence="8" id="KW-0378">Hydrolase</keyword>
<dbReference type="PANTHER" id="PTHR32282">
    <property type="entry name" value="BINDING PROTEIN TRANSPEPTIDASE, PUTATIVE-RELATED"/>
    <property type="match status" value="1"/>
</dbReference>
<dbReference type="InterPro" id="IPR023346">
    <property type="entry name" value="Lysozyme-like_dom_sf"/>
</dbReference>
<dbReference type="Gene3D" id="3.40.710.10">
    <property type="entry name" value="DD-peptidase/beta-lactamase superfamily"/>
    <property type="match status" value="1"/>
</dbReference>
<name>A0ABQ3BBY8_9GAMM</name>
<dbReference type="InterPro" id="IPR012338">
    <property type="entry name" value="Beta-lactam/transpept-like"/>
</dbReference>
<evidence type="ECO:0000313" key="16">
    <source>
        <dbReference type="Proteomes" id="UP000619761"/>
    </source>
</evidence>
<feature type="domain" description="Penicillin-binding C-terminal" evidence="14">
    <location>
        <begin position="684"/>
        <end position="769"/>
    </location>
</feature>
<accession>A0ABQ3BBY8</accession>
<dbReference type="Pfam" id="PF00905">
    <property type="entry name" value="Transpeptidase"/>
    <property type="match status" value="1"/>
</dbReference>
<evidence type="ECO:0000256" key="6">
    <source>
        <dbReference type="ARBA" id="ARBA00022676"/>
    </source>
</evidence>
<evidence type="ECO:0000256" key="3">
    <source>
        <dbReference type="ARBA" id="ARBA00007739"/>
    </source>
</evidence>
<evidence type="ECO:0000256" key="9">
    <source>
        <dbReference type="ARBA" id="ARBA00023268"/>
    </source>
</evidence>
<dbReference type="Pfam" id="PF06832">
    <property type="entry name" value="BiPBP_C"/>
    <property type="match status" value="1"/>
</dbReference>
<evidence type="ECO:0000256" key="5">
    <source>
        <dbReference type="ARBA" id="ARBA00022670"/>
    </source>
</evidence>
<organism evidence="15 16">
    <name type="scientific">Cellvibrio zantedeschiae</name>
    <dbReference type="NCBI Taxonomy" id="1237077"/>
    <lineage>
        <taxon>Bacteria</taxon>
        <taxon>Pseudomonadati</taxon>
        <taxon>Pseudomonadota</taxon>
        <taxon>Gammaproteobacteria</taxon>
        <taxon>Cellvibrionales</taxon>
        <taxon>Cellvibrionaceae</taxon>
        <taxon>Cellvibrio</taxon>
    </lineage>
</organism>
<dbReference type="InterPro" id="IPR001264">
    <property type="entry name" value="Glyco_trans_51"/>
</dbReference>
<dbReference type="NCBIfam" id="TIGR02073">
    <property type="entry name" value="PBP_1c"/>
    <property type="match status" value="1"/>
</dbReference>
<comment type="similarity">
    <text evidence="2">In the C-terminal section; belongs to the transpeptidase family.</text>
</comment>
<evidence type="ECO:0000259" key="14">
    <source>
        <dbReference type="Pfam" id="PF06832"/>
    </source>
</evidence>
<sequence>MRLTRKLRYSLIALVLIVLLLGAIRLWPRPTLAQQIPSSQAFLAENGELLRLTLANDEQYRVWTPLSEIAPQLPKAVLLYEDRWFYWHLGVNPQAVVRAAFRTYSGGQQQGGSTITMQLARLFYGLNTKSPSGKFQQMALAIWLEMRYSKREILEAYLNLAPYGSNVQGAGAASLIYFGKTAKQLSISEALTLAVIPQQPNRRAGNNALQVSLNAPKERLLKRWLEHYPLEESQARIAHLPVRFHRIQDLPFRAPHFVDMLLQEPVNQQPNRPAQVHTSLNLGLQNLVERQTRQYLQEVGSKGIQNAAALLLDPKTMEVKAWLGSANYFNAEIDGQVNGVTAKRSPGSTLKPFIYALGMDQGILHPASILKDAPTDFGPYTPENFDNQFRGPITAENALIHSRNIPAVWTASQLRSPSLYNFLSMAGISQLKSESHYGLALVLGGGEVSMEELTGLYAMLANGGRLQTIQYLKPKHLAAQTKQTTGTQLISPEASFITLDMLSHNPRPGEDSAYNLQSGWSAAWKTGTSWGFRDAWSVGVVGPYVLAVWIGNFDSRGNPAFVGVDAAAPLFFRIADGLYLHKPENIPAPRPPAGVSQVSVCSASGDLPNAWCQLTHKTWYIPGKSPIKVSQLHQPVAISLKTGQALCPPYQPEQVRMEVMEFWSSDMQKLFRQAGLPRRSPPKCQQGFQTQAPEITSPVRHVAYQLRASQPDVTIPLQAKAAAQVRTLFWFDDNRYIGSTDPLTALAYRPSDSGIHNIRVVDDQGQVAEREMTVDWIGGE</sequence>
<keyword evidence="9" id="KW-0511">Multifunctional enzyme</keyword>
<keyword evidence="7" id="KW-0808">Transferase</keyword>
<keyword evidence="5" id="KW-0645">Protease</keyword>
<dbReference type="Proteomes" id="UP000619761">
    <property type="component" value="Unassembled WGS sequence"/>
</dbReference>
<evidence type="ECO:0000256" key="8">
    <source>
        <dbReference type="ARBA" id="ARBA00022801"/>
    </source>
</evidence>
<keyword evidence="4" id="KW-0121">Carboxypeptidase</keyword>
<evidence type="ECO:0000256" key="4">
    <source>
        <dbReference type="ARBA" id="ARBA00022645"/>
    </source>
</evidence>
<dbReference type="RefSeq" id="WP_189420123.1">
    <property type="nucleotide sequence ID" value="NZ_BMYZ01000003.1"/>
</dbReference>
<proteinExistence type="inferred from homology"/>
<comment type="pathway">
    <text evidence="1">Cell wall biogenesis; peptidoglycan biosynthesis.</text>
</comment>
<dbReference type="InterPro" id="IPR036950">
    <property type="entry name" value="PBP_transglycosylase"/>
</dbReference>
<feature type="domain" description="Glycosyl transferase family 51" evidence="13">
    <location>
        <begin position="56"/>
        <end position="207"/>
    </location>
</feature>
<dbReference type="InterPro" id="IPR001460">
    <property type="entry name" value="PCN-bd_Tpept"/>
</dbReference>
<dbReference type="Pfam" id="PF00912">
    <property type="entry name" value="Transgly"/>
    <property type="match status" value="1"/>
</dbReference>
<comment type="catalytic activity">
    <reaction evidence="11">
        <text>[GlcNAc-(1-&gt;4)-Mur2Ac(oyl-L-Ala-gamma-D-Glu-L-Lys-D-Ala-D-Ala)](n)-di-trans,octa-cis-undecaprenyl diphosphate + beta-D-GlcNAc-(1-&gt;4)-Mur2Ac(oyl-L-Ala-gamma-D-Glu-L-Lys-D-Ala-D-Ala)-di-trans,octa-cis-undecaprenyl diphosphate = [GlcNAc-(1-&gt;4)-Mur2Ac(oyl-L-Ala-gamma-D-Glu-L-Lys-D-Ala-D-Ala)](n+1)-di-trans,octa-cis-undecaprenyl diphosphate + di-trans,octa-cis-undecaprenyl diphosphate + H(+)</text>
        <dbReference type="Rhea" id="RHEA:23708"/>
        <dbReference type="Rhea" id="RHEA-COMP:9602"/>
        <dbReference type="Rhea" id="RHEA-COMP:9603"/>
        <dbReference type="ChEBI" id="CHEBI:15378"/>
        <dbReference type="ChEBI" id="CHEBI:58405"/>
        <dbReference type="ChEBI" id="CHEBI:60033"/>
        <dbReference type="ChEBI" id="CHEBI:78435"/>
        <dbReference type="EC" id="2.4.99.28"/>
    </reaction>
</comment>
<evidence type="ECO:0000259" key="13">
    <source>
        <dbReference type="Pfam" id="PF00912"/>
    </source>
</evidence>
<dbReference type="SUPFAM" id="SSF53955">
    <property type="entry name" value="Lysozyme-like"/>
    <property type="match status" value="1"/>
</dbReference>
<dbReference type="PANTHER" id="PTHR32282:SF15">
    <property type="entry name" value="PENICILLIN-BINDING PROTEIN 1C"/>
    <property type="match status" value="1"/>
</dbReference>
<dbReference type="InterPro" id="IPR050396">
    <property type="entry name" value="Glycosyltr_51/Transpeptidase"/>
</dbReference>
<evidence type="ECO:0000256" key="1">
    <source>
        <dbReference type="ARBA" id="ARBA00004752"/>
    </source>
</evidence>
<reference evidence="16" key="1">
    <citation type="journal article" date="2019" name="Int. J. Syst. Evol. Microbiol.">
        <title>The Global Catalogue of Microorganisms (GCM) 10K type strain sequencing project: providing services to taxonomists for standard genome sequencing and annotation.</title>
        <authorList>
            <consortium name="The Broad Institute Genomics Platform"/>
            <consortium name="The Broad Institute Genome Sequencing Center for Infectious Disease"/>
            <person name="Wu L."/>
            <person name="Ma J."/>
        </authorList>
    </citation>
    <scope>NUCLEOTIDE SEQUENCE [LARGE SCALE GENOMIC DNA]</scope>
    <source>
        <strain evidence="16">KCTC 32239</strain>
    </source>
</reference>
<comment type="similarity">
    <text evidence="3">In the N-terminal section; belongs to the glycosyltransferase 51 family.</text>
</comment>
<evidence type="ECO:0000256" key="7">
    <source>
        <dbReference type="ARBA" id="ARBA00022679"/>
    </source>
</evidence>
<dbReference type="InterPro" id="IPR011815">
    <property type="entry name" value="PBP_1c"/>
</dbReference>
<dbReference type="InterPro" id="IPR009647">
    <property type="entry name" value="PBP_C"/>
</dbReference>
<evidence type="ECO:0000313" key="15">
    <source>
        <dbReference type="EMBL" id="GGY83374.1"/>
    </source>
</evidence>
<evidence type="ECO:0000256" key="2">
    <source>
        <dbReference type="ARBA" id="ARBA00007090"/>
    </source>
</evidence>
<comment type="caution">
    <text evidence="15">The sequence shown here is derived from an EMBL/GenBank/DDBJ whole genome shotgun (WGS) entry which is preliminary data.</text>
</comment>